<reference evidence="1 2" key="1">
    <citation type="journal article" date="2018" name="Sci. Rep.">
        <title>Comparative genomics provides insights into the lifestyle and reveals functional heterogeneity of dark septate endophytic fungi.</title>
        <authorList>
            <person name="Knapp D.G."/>
            <person name="Nemeth J.B."/>
            <person name="Barry K."/>
            <person name="Hainaut M."/>
            <person name="Henrissat B."/>
            <person name="Johnson J."/>
            <person name="Kuo A."/>
            <person name="Lim J.H.P."/>
            <person name="Lipzen A."/>
            <person name="Nolan M."/>
            <person name="Ohm R.A."/>
            <person name="Tamas L."/>
            <person name="Grigoriev I.V."/>
            <person name="Spatafora J.W."/>
            <person name="Nagy L.G."/>
            <person name="Kovacs G.M."/>
        </authorList>
    </citation>
    <scope>NUCLEOTIDE SEQUENCE [LARGE SCALE GENOMIC DNA]</scope>
    <source>
        <strain evidence="1 2">DSE2036</strain>
    </source>
</reference>
<sequence>MPPPRPVITTAGEEVVSVQWGSFDGAITFRRVPHPTRYFNLEVTLQDHHPHILRLRENPPPTHFHYLQVEYFEVLEGSLYVQVGSKRVLLSPSDDELPVEPYVRNRIMAGPLSNDQKLTKFMMSGPAAEGHRMLDYVFYENYYRYMDTAVSAGNPIELIQILCMFDAGGSCIALPWYIPFNMYISRAMGVVIGRWLGGILGYQPYYREWTTDWEVASTRMSKSIFQRRFAKT</sequence>
<dbReference type="AlphaFoldDB" id="A0A2V1DHU6"/>
<dbReference type="OrthoDB" id="9976870at2759"/>
<dbReference type="EMBL" id="KZ805436">
    <property type="protein sequence ID" value="PVH97431.1"/>
    <property type="molecule type" value="Genomic_DNA"/>
</dbReference>
<evidence type="ECO:0000313" key="2">
    <source>
        <dbReference type="Proteomes" id="UP000244855"/>
    </source>
</evidence>
<dbReference type="STRING" id="97972.A0A2V1DHU6"/>
<dbReference type="Proteomes" id="UP000244855">
    <property type="component" value="Unassembled WGS sequence"/>
</dbReference>
<proteinExistence type="predicted"/>
<keyword evidence="2" id="KW-1185">Reference proteome</keyword>
<dbReference type="SUPFAM" id="SSF51182">
    <property type="entry name" value="RmlC-like cupins"/>
    <property type="match status" value="1"/>
</dbReference>
<protein>
    <submittedName>
        <fullName evidence="1">Uncharacterized protein</fullName>
    </submittedName>
</protein>
<dbReference type="InterPro" id="IPR011051">
    <property type="entry name" value="RmlC_Cupin_sf"/>
</dbReference>
<accession>A0A2V1DHU6</accession>
<name>A0A2V1DHU6_9PLEO</name>
<gene>
    <name evidence="1" type="ORF">DM02DRAFT_685011</name>
</gene>
<organism evidence="1 2">
    <name type="scientific">Periconia macrospinosa</name>
    <dbReference type="NCBI Taxonomy" id="97972"/>
    <lineage>
        <taxon>Eukaryota</taxon>
        <taxon>Fungi</taxon>
        <taxon>Dikarya</taxon>
        <taxon>Ascomycota</taxon>
        <taxon>Pezizomycotina</taxon>
        <taxon>Dothideomycetes</taxon>
        <taxon>Pleosporomycetidae</taxon>
        <taxon>Pleosporales</taxon>
        <taxon>Massarineae</taxon>
        <taxon>Periconiaceae</taxon>
        <taxon>Periconia</taxon>
    </lineage>
</organism>
<evidence type="ECO:0000313" key="1">
    <source>
        <dbReference type="EMBL" id="PVH97431.1"/>
    </source>
</evidence>